<dbReference type="InterPro" id="IPR007331">
    <property type="entry name" value="Htaa"/>
</dbReference>
<evidence type="ECO:0000313" key="3">
    <source>
        <dbReference type="Proteomes" id="UP001226389"/>
    </source>
</evidence>
<evidence type="ECO:0000259" key="1">
    <source>
        <dbReference type="Pfam" id="PF04213"/>
    </source>
</evidence>
<proteinExistence type="predicted"/>
<sequence>MTAEVQPTAVPDFMDPLLQRGARDLTWGIKASFRTYFERLPDHAYDLSGGANRTEGGGFRFPGRGAPTMAENGMWVIPFSGRLVLTAHFGALSVLIADPEVQVSPQGRVSLSATVDEVEGRPACMVIADLAFQGMGGEQISPEANFSASLAREGQYLFMGNYYAGDPLDPVSLRSKPLPERVAEEHQ</sequence>
<dbReference type="Pfam" id="PF04213">
    <property type="entry name" value="HtaA"/>
    <property type="match status" value="1"/>
</dbReference>
<reference evidence="2 3" key="1">
    <citation type="submission" date="2023-07" db="EMBL/GenBank/DDBJ databases">
        <title>Sorghum-associated microbial communities from plants grown in Nebraska, USA.</title>
        <authorList>
            <person name="Schachtman D."/>
        </authorList>
    </citation>
    <scope>NUCLEOTIDE SEQUENCE [LARGE SCALE GENOMIC DNA]</scope>
    <source>
        <strain evidence="2 3">DS994</strain>
    </source>
</reference>
<organism evidence="2 3">
    <name type="scientific">Pseudarthrobacter defluvii</name>
    <dbReference type="NCBI Taxonomy" id="410837"/>
    <lineage>
        <taxon>Bacteria</taxon>
        <taxon>Bacillati</taxon>
        <taxon>Actinomycetota</taxon>
        <taxon>Actinomycetes</taxon>
        <taxon>Micrococcales</taxon>
        <taxon>Micrococcaceae</taxon>
        <taxon>Pseudarthrobacter</taxon>
    </lineage>
</organism>
<comment type="caution">
    <text evidence="2">The sequence shown here is derived from an EMBL/GenBank/DDBJ whole genome shotgun (WGS) entry which is preliminary data.</text>
</comment>
<dbReference type="RefSeq" id="WP_307493089.1">
    <property type="nucleotide sequence ID" value="NZ_JAUSSY010000019.1"/>
</dbReference>
<evidence type="ECO:0000313" key="2">
    <source>
        <dbReference type="EMBL" id="MDQ0120817.1"/>
    </source>
</evidence>
<dbReference type="EMBL" id="JAUSSY010000019">
    <property type="protein sequence ID" value="MDQ0120817.1"/>
    <property type="molecule type" value="Genomic_DNA"/>
</dbReference>
<accession>A0ABT9UMF5</accession>
<keyword evidence="3" id="KW-1185">Reference proteome</keyword>
<name>A0ABT9UMF5_9MICC</name>
<protein>
    <recommendedName>
        <fullName evidence="1">Htaa domain-containing protein</fullName>
    </recommendedName>
</protein>
<gene>
    <name evidence="2" type="ORF">J2T22_004027</name>
</gene>
<feature type="domain" description="Htaa" evidence="1">
    <location>
        <begin position="24"/>
        <end position="173"/>
    </location>
</feature>
<dbReference type="Proteomes" id="UP001226389">
    <property type="component" value="Unassembled WGS sequence"/>
</dbReference>